<proteinExistence type="predicted"/>
<accession>A0A9N8YZB0</accession>
<feature type="non-terminal residue" evidence="1">
    <location>
        <position position="1"/>
    </location>
</feature>
<dbReference type="Proteomes" id="UP000789342">
    <property type="component" value="Unassembled WGS sequence"/>
</dbReference>
<organism evidence="1 2">
    <name type="scientific">Acaulospora morrowiae</name>
    <dbReference type="NCBI Taxonomy" id="94023"/>
    <lineage>
        <taxon>Eukaryota</taxon>
        <taxon>Fungi</taxon>
        <taxon>Fungi incertae sedis</taxon>
        <taxon>Mucoromycota</taxon>
        <taxon>Glomeromycotina</taxon>
        <taxon>Glomeromycetes</taxon>
        <taxon>Diversisporales</taxon>
        <taxon>Acaulosporaceae</taxon>
        <taxon>Acaulospora</taxon>
    </lineage>
</organism>
<comment type="caution">
    <text evidence="1">The sequence shown here is derived from an EMBL/GenBank/DDBJ whole genome shotgun (WGS) entry which is preliminary data.</text>
</comment>
<evidence type="ECO:0000313" key="1">
    <source>
        <dbReference type="EMBL" id="CAG8460107.1"/>
    </source>
</evidence>
<protein>
    <submittedName>
        <fullName evidence="1">4367_t:CDS:1</fullName>
    </submittedName>
</protein>
<dbReference type="EMBL" id="CAJVPV010000504">
    <property type="protein sequence ID" value="CAG8460107.1"/>
    <property type="molecule type" value="Genomic_DNA"/>
</dbReference>
<reference evidence="1" key="1">
    <citation type="submission" date="2021-06" db="EMBL/GenBank/DDBJ databases">
        <authorList>
            <person name="Kallberg Y."/>
            <person name="Tangrot J."/>
            <person name="Rosling A."/>
        </authorList>
    </citation>
    <scope>NUCLEOTIDE SEQUENCE</scope>
    <source>
        <strain evidence="1">CL551</strain>
    </source>
</reference>
<name>A0A9N8YZB0_9GLOM</name>
<dbReference type="AlphaFoldDB" id="A0A9N8YZB0"/>
<keyword evidence="2" id="KW-1185">Reference proteome</keyword>
<evidence type="ECO:0000313" key="2">
    <source>
        <dbReference type="Proteomes" id="UP000789342"/>
    </source>
</evidence>
<gene>
    <name evidence="1" type="ORF">AMORRO_LOCUS1354</name>
</gene>
<sequence>PLIIGEKAKVKLETIQNTTKNWEEVEAYRHRMDYKQQSNKKES</sequence>